<dbReference type="InterPro" id="IPR001810">
    <property type="entry name" value="F-box_dom"/>
</dbReference>
<accession>A0A835EBS1</accession>
<dbReference type="Gene3D" id="1.20.1280.50">
    <property type="match status" value="1"/>
</dbReference>
<dbReference type="InterPro" id="IPR036047">
    <property type="entry name" value="F-box-like_dom_sf"/>
</dbReference>
<comment type="caution">
    <text evidence="3">The sequence shown here is derived from an EMBL/GenBank/DDBJ whole genome shotgun (WGS) entry which is preliminary data.</text>
</comment>
<evidence type="ECO:0000256" key="1">
    <source>
        <dbReference type="SAM" id="MobiDB-lite"/>
    </source>
</evidence>
<organism evidence="3 4">
    <name type="scientific">Digitaria exilis</name>
    <dbReference type="NCBI Taxonomy" id="1010633"/>
    <lineage>
        <taxon>Eukaryota</taxon>
        <taxon>Viridiplantae</taxon>
        <taxon>Streptophyta</taxon>
        <taxon>Embryophyta</taxon>
        <taxon>Tracheophyta</taxon>
        <taxon>Spermatophyta</taxon>
        <taxon>Magnoliopsida</taxon>
        <taxon>Liliopsida</taxon>
        <taxon>Poales</taxon>
        <taxon>Poaceae</taxon>
        <taxon>PACMAD clade</taxon>
        <taxon>Panicoideae</taxon>
        <taxon>Panicodae</taxon>
        <taxon>Paniceae</taxon>
        <taxon>Anthephorinae</taxon>
        <taxon>Digitaria</taxon>
    </lineage>
</organism>
<dbReference type="EMBL" id="JACEFO010002082">
    <property type="protein sequence ID" value="KAF8686009.1"/>
    <property type="molecule type" value="Genomic_DNA"/>
</dbReference>
<feature type="region of interest" description="Disordered" evidence="1">
    <location>
        <begin position="244"/>
        <end position="290"/>
    </location>
</feature>
<dbReference type="Pfam" id="PF12937">
    <property type="entry name" value="F-box-like"/>
    <property type="match status" value="1"/>
</dbReference>
<dbReference type="Pfam" id="PF03478">
    <property type="entry name" value="Beta-prop_KIB1-4"/>
    <property type="match status" value="1"/>
</dbReference>
<dbReference type="InterPro" id="IPR005174">
    <property type="entry name" value="KIB1-4_b-propeller"/>
</dbReference>
<dbReference type="Proteomes" id="UP000636709">
    <property type="component" value="Unassembled WGS sequence"/>
</dbReference>
<dbReference type="PANTHER" id="PTHR33110">
    <property type="entry name" value="F-BOX/KELCH-REPEAT PROTEIN-RELATED"/>
    <property type="match status" value="1"/>
</dbReference>
<keyword evidence="4" id="KW-1185">Reference proteome</keyword>
<dbReference type="OrthoDB" id="677671at2759"/>
<feature type="domain" description="F-box" evidence="2">
    <location>
        <begin position="18"/>
        <end position="58"/>
    </location>
</feature>
<proteinExistence type="predicted"/>
<dbReference type="PANTHER" id="PTHR33110:SF82">
    <property type="entry name" value="OS07G0500250 PROTEIN"/>
    <property type="match status" value="1"/>
</dbReference>
<gene>
    <name evidence="3" type="ORF">HU200_043939</name>
</gene>
<name>A0A835EBS1_9POAL</name>
<reference evidence="3" key="1">
    <citation type="submission" date="2020-07" db="EMBL/GenBank/DDBJ databases">
        <title>Genome sequence and genetic diversity analysis of an under-domesticated orphan crop, white fonio (Digitaria exilis).</title>
        <authorList>
            <person name="Bennetzen J.L."/>
            <person name="Chen S."/>
            <person name="Ma X."/>
            <person name="Wang X."/>
            <person name="Yssel A.E.J."/>
            <person name="Chaluvadi S.R."/>
            <person name="Johnson M."/>
            <person name="Gangashetty P."/>
            <person name="Hamidou F."/>
            <person name="Sanogo M.D."/>
            <person name="Zwaenepoel A."/>
            <person name="Wallace J."/>
            <person name="Van De Peer Y."/>
            <person name="Van Deynze A."/>
        </authorList>
    </citation>
    <scope>NUCLEOTIDE SEQUENCE</scope>
    <source>
        <tissue evidence="3">Leaves</tissue>
    </source>
</reference>
<dbReference type="AlphaFoldDB" id="A0A835EBS1"/>
<evidence type="ECO:0000313" key="4">
    <source>
        <dbReference type="Proteomes" id="UP000636709"/>
    </source>
</evidence>
<dbReference type="SUPFAM" id="SSF81383">
    <property type="entry name" value="F-box domain"/>
    <property type="match status" value="1"/>
</dbReference>
<dbReference type="SMART" id="SM00256">
    <property type="entry name" value="FBOX"/>
    <property type="match status" value="1"/>
</dbReference>
<sequence length="420" mass="46866">MAVVSPSASLLRPWSDLLPELLGHIIAYLPFPGDRARLRAVCRGWRSAARRHVRQLPWLVLPDASFCTIAADGDDGCTSFFFRRGNIPGLPEDATIVGSTGAWLAVDRTDDPRRDVNHRHSYLLHNPFSGETVPLPELDDVIGHVSDKFEVRKVLMRSPSAPADDVIAVMTNSCYCNVILCHPGKGVEILPYFGICDVAFLGDCLYGITAHEDLLIFELDGDEDDDDGDRPIVVNGGRVIKHPLADGEKDPWSWMDDNAGNGNGDGVDNDGNDNDNLVSDGEDIGPYTEAPYQGHAITTRKLVVSQGGELLMVRRLMQEPPFTRSFTREVKVFKADVDIGKWVPVDHDPLAQDEALFLSRAFSKCCQVFGDMKPGFMYFEDADEVFDTRLWTAMPFTIPWQRKLFRSEWTTWVFPPEVVV</sequence>
<evidence type="ECO:0000313" key="3">
    <source>
        <dbReference type="EMBL" id="KAF8686009.1"/>
    </source>
</evidence>
<evidence type="ECO:0000259" key="2">
    <source>
        <dbReference type="SMART" id="SM00256"/>
    </source>
</evidence>
<protein>
    <recommendedName>
        <fullName evidence="2">F-box domain-containing protein</fullName>
    </recommendedName>
</protein>